<protein>
    <submittedName>
        <fullName evidence="1">Uncharacterized protein</fullName>
    </submittedName>
</protein>
<comment type="caution">
    <text evidence="1">The sequence shown here is derived from an EMBL/GenBank/DDBJ whole genome shotgun (WGS) entry which is preliminary data.</text>
</comment>
<accession>A0A316L1R0</accession>
<reference evidence="1 2" key="1">
    <citation type="submission" date="2018-05" db="EMBL/GenBank/DDBJ databases">
        <title>Complete genome sequence of Flagellimonas aquimarina ECD12 isolated from seaweed Ecklonia cava.</title>
        <authorList>
            <person name="Choi S."/>
            <person name="Seong C."/>
        </authorList>
    </citation>
    <scope>NUCLEOTIDE SEQUENCE [LARGE SCALE GENOMIC DNA]</scope>
    <source>
        <strain evidence="1 2">ECD12</strain>
    </source>
</reference>
<evidence type="ECO:0000313" key="2">
    <source>
        <dbReference type="Proteomes" id="UP000245762"/>
    </source>
</evidence>
<gene>
    <name evidence="1" type="ORF">DKG77_07415</name>
</gene>
<dbReference type="OrthoDB" id="1430572at2"/>
<organism evidence="1 2">
    <name type="scientific">Flagellimonas aquimarina</name>
    <dbReference type="NCBI Taxonomy" id="2201895"/>
    <lineage>
        <taxon>Bacteria</taxon>
        <taxon>Pseudomonadati</taxon>
        <taxon>Bacteroidota</taxon>
        <taxon>Flavobacteriia</taxon>
        <taxon>Flavobacteriales</taxon>
        <taxon>Flavobacteriaceae</taxon>
        <taxon>Flagellimonas</taxon>
    </lineage>
</organism>
<dbReference type="EMBL" id="QGEG01000002">
    <property type="protein sequence ID" value="PWL38113.1"/>
    <property type="molecule type" value="Genomic_DNA"/>
</dbReference>
<proteinExistence type="predicted"/>
<dbReference type="RefSeq" id="WP_109661787.1">
    <property type="nucleotide sequence ID" value="NZ_QGEG01000002.1"/>
</dbReference>
<keyword evidence="2" id="KW-1185">Reference proteome</keyword>
<dbReference type="Proteomes" id="UP000245762">
    <property type="component" value="Unassembled WGS sequence"/>
</dbReference>
<name>A0A316L1R0_9FLAO</name>
<evidence type="ECO:0000313" key="1">
    <source>
        <dbReference type="EMBL" id="PWL38113.1"/>
    </source>
</evidence>
<dbReference type="AlphaFoldDB" id="A0A316L1R0"/>
<sequence length="256" mass="30085">MGFNRLTEAHLPSFIYLIDAIKEEEYDVDFKEIADRESKTHEMVVPRSIDRAFELREKLISGWGGKKPGRPQKKTLDVLTAFIEGNSRLSFLEYTIEYKNEIEAYYAHNKPEQKWIDLIFGKKMNSALQRISEMEEKSDDISDILESYSLEELKKSLGPKAKEQLMLLLEEWKSDELEPFFKSLLERRLEKLEDKIVTSKKKYRRFGLLSLLFLPQDDKLLFEENMFSAIKDYQDDIIDDTGVDESLLEILSEFSN</sequence>